<dbReference type="PROSITE" id="PS00083">
    <property type="entry name" value="INTRADIOL_DIOXYGENAS"/>
    <property type="match status" value="1"/>
</dbReference>
<dbReference type="Proteomes" id="UP000473008">
    <property type="component" value="Unassembled WGS sequence"/>
</dbReference>
<protein>
    <submittedName>
        <fullName evidence="5">Protocatechuate 3,4-dioxygenase</fullName>
    </submittedName>
</protein>
<dbReference type="EMBL" id="JAALDL010000002">
    <property type="protein sequence ID" value="NGN96794.1"/>
    <property type="molecule type" value="Genomic_DNA"/>
</dbReference>
<dbReference type="Gene3D" id="2.60.130.10">
    <property type="entry name" value="Aromatic compound dioxygenase"/>
    <property type="match status" value="1"/>
</dbReference>
<dbReference type="InterPro" id="IPR050770">
    <property type="entry name" value="Intradiol_RC_Dioxygenase"/>
</dbReference>
<dbReference type="AlphaFoldDB" id="A0A6M1R8I5"/>
<feature type="domain" description="Intradiol ring-cleavage dioxygenases" evidence="4">
    <location>
        <begin position="60"/>
        <end position="88"/>
    </location>
</feature>
<evidence type="ECO:0000256" key="1">
    <source>
        <dbReference type="ARBA" id="ARBA00007825"/>
    </source>
</evidence>
<gene>
    <name evidence="5" type="ORF">G5S52_03745</name>
</gene>
<accession>A0A6M1R8I5</accession>
<dbReference type="SUPFAM" id="SSF49482">
    <property type="entry name" value="Aromatic compound dioxygenase"/>
    <property type="match status" value="1"/>
</dbReference>
<keyword evidence="2 5" id="KW-0223">Dioxygenase</keyword>
<evidence type="ECO:0000256" key="3">
    <source>
        <dbReference type="ARBA" id="ARBA00023002"/>
    </source>
</evidence>
<dbReference type="PANTHER" id="PTHR33711:SF9">
    <property type="entry name" value="PROTOCATECHUATE 3,4-DIOXYGENASE ALPHA CHAIN"/>
    <property type="match status" value="1"/>
</dbReference>
<name>A0A6M1R8I5_9GAMM</name>
<proteinExistence type="inferred from homology"/>
<evidence type="ECO:0000313" key="6">
    <source>
        <dbReference type="Proteomes" id="UP000473008"/>
    </source>
</evidence>
<dbReference type="PANTHER" id="PTHR33711">
    <property type="entry name" value="DIOXYGENASE, PUTATIVE (AFU_ORTHOLOGUE AFUA_2G02910)-RELATED"/>
    <property type="match status" value="1"/>
</dbReference>
<comment type="caution">
    <text evidence="5">The sequence shown here is derived from an EMBL/GenBank/DDBJ whole genome shotgun (WGS) entry which is preliminary data.</text>
</comment>
<dbReference type="GO" id="GO:0008199">
    <property type="term" value="F:ferric iron binding"/>
    <property type="evidence" value="ECO:0007669"/>
    <property type="project" value="InterPro"/>
</dbReference>
<dbReference type="InterPro" id="IPR000627">
    <property type="entry name" value="Intradiol_dOase_C"/>
</dbReference>
<sequence>MRRRTFIQGIGIAAITFPAWASDRKTPSQQEGPFYPVKEIPVRKSLILDANSLVGEVMNLQGKVLDSNGKALAGIKVEIWQCDGVGLYDHPRQADTEKFDPAFGGYGAAITDAAGNYEFETLYPVPYTGRPPHIHVKLWDGNKELLTTQLYLQGQTGGGWFSKERERLQIAPQPIENGTFAQFSFVV</sequence>
<evidence type="ECO:0000313" key="5">
    <source>
        <dbReference type="EMBL" id="NGN96794.1"/>
    </source>
</evidence>
<evidence type="ECO:0000256" key="2">
    <source>
        <dbReference type="ARBA" id="ARBA00022964"/>
    </source>
</evidence>
<evidence type="ECO:0000259" key="4">
    <source>
        <dbReference type="PROSITE" id="PS00083"/>
    </source>
</evidence>
<keyword evidence="3" id="KW-0560">Oxidoreductase</keyword>
<dbReference type="RefSeq" id="WP_165011845.1">
    <property type="nucleotide sequence ID" value="NZ_JAALDL010000002.1"/>
</dbReference>
<dbReference type="Pfam" id="PF00775">
    <property type="entry name" value="Dioxygenase_C"/>
    <property type="match status" value="1"/>
</dbReference>
<dbReference type="InterPro" id="IPR015889">
    <property type="entry name" value="Intradiol_dOase_core"/>
</dbReference>
<comment type="similarity">
    <text evidence="1">Belongs to the intradiol ring-cleavage dioxygenase family.</text>
</comment>
<organism evidence="5 6">
    <name type="scientific">Grimontia sedimenti</name>
    <dbReference type="NCBI Taxonomy" id="2711294"/>
    <lineage>
        <taxon>Bacteria</taxon>
        <taxon>Pseudomonadati</taxon>
        <taxon>Pseudomonadota</taxon>
        <taxon>Gammaproteobacteria</taxon>
        <taxon>Vibrionales</taxon>
        <taxon>Vibrionaceae</taxon>
        <taxon>Grimontia</taxon>
    </lineage>
</organism>
<keyword evidence="6" id="KW-1185">Reference proteome</keyword>
<reference evidence="5 6" key="1">
    <citation type="submission" date="2020-02" db="EMBL/GenBank/DDBJ databases">
        <title>The draft genome of Grimontia sedimenta sp. nov., isolated from benthic sediments near coral reefs south of Kuwait.</title>
        <authorList>
            <person name="Mahmoud H.M."/>
            <person name="Jose L."/>
            <person name="Eapen S."/>
        </authorList>
    </citation>
    <scope>NUCLEOTIDE SEQUENCE [LARGE SCALE GENOMIC DNA]</scope>
    <source>
        <strain evidence="5 6">S25</strain>
    </source>
</reference>
<dbReference type="GO" id="GO:0016702">
    <property type="term" value="F:oxidoreductase activity, acting on single donors with incorporation of molecular oxygen, incorporation of two atoms of oxygen"/>
    <property type="evidence" value="ECO:0007669"/>
    <property type="project" value="InterPro"/>
</dbReference>